<organism evidence="1 2">
    <name type="scientific">Parathielavia appendiculata</name>
    <dbReference type="NCBI Taxonomy" id="2587402"/>
    <lineage>
        <taxon>Eukaryota</taxon>
        <taxon>Fungi</taxon>
        <taxon>Dikarya</taxon>
        <taxon>Ascomycota</taxon>
        <taxon>Pezizomycotina</taxon>
        <taxon>Sordariomycetes</taxon>
        <taxon>Sordariomycetidae</taxon>
        <taxon>Sordariales</taxon>
        <taxon>Chaetomiaceae</taxon>
        <taxon>Parathielavia</taxon>
    </lineage>
</organism>
<sequence length="77" mass="8134">MLVLASAATVCHLPLLLPKTTSKPSAAAPRLVSRDEGAGLKGLGTLITVHPIRRRSVINSYKPSTRFPCLTPLTIAS</sequence>
<dbReference type="AlphaFoldDB" id="A0AAN6Z583"/>
<name>A0AAN6Z583_9PEZI</name>
<dbReference type="EMBL" id="MU853225">
    <property type="protein sequence ID" value="KAK4125721.1"/>
    <property type="molecule type" value="Genomic_DNA"/>
</dbReference>
<dbReference type="RefSeq" id="XP_062649492.1">
    <property type="nucleotide sequence ID" value="XM_062792351.1"/>
</dbReference>
<protein>
    <submittedName>
        <fullName evidence="1">Uncharacterized protein</fullName>
    </submittedName>
</protein>
<proteinExistence type="predicted"/>
<dbReference type="GeneID" id="87829120"/>
<accession>A0AAN6Z583</accession>
<evidence type="ECO:0000313" key="1">
    <source>
        <dbReference type="EMBL" id="KAK4125721.1"/>
    </source>
</evidence>
<reference evidence="1" key="1">
    <citation type="journal article" date="2023" name="Mol. Phylogenet. Evol.">
        <title>Genome-scale phylogeny and comparative genomics of the fungal order Sordariales.</title>
        <authorList>
            <person name="Hensen N."/>
            <person name="Bonometti L."/>
            <person name="Westerberg I."/>
            <person name="Brannstrom I.O."/>
            <person name="Guillou S."/>
            <person name="Cros-Aarteil S."/>
            <person name="Calhoun S."/>
            <person name="Haridas S."/>
            <person name="Kuo A."/>
            <person name="Mondo S."/>
            <person name="Pangilinan J."/>
            <person name="Riley R."/>
            <person name="LaButti K."/>
            <person name="Andreopoulos B."/>
            <person name="Lipzen A."/>
            <person name="Chen C."/>
            <person name="Yan M."/>
            <person name="Daum C."/>
            <person name="Ng V."/>
            <person name="Clum A."/>
            <person name="Steindorff A."/>
            <person name="Ohm R.A."/>
            <person name="Martin F."/>
            <person name="Silar P."/>
            <person name="Natvig D.O."/>
            <person name="Lalanne C."/>
            <person name="Gautier V."/>
            <person name="Ament-Velasquez S.L."/>
            <person name="Kruys A."/>
            <person name="Hutchinson M.I."/>
            <person name="Powell A.J."/>
            <person name="Barry K."/>
            <person name="Miller A.N."/>
            <person name="Grigoriev I.V."/>
            <person name="Debuchy R."/>
            <person name="Gladieux P."/>
            <person name="Hiltunen Thoren M."/>
            <person name="Johannesson H."/>
        </authorList>
    </citation>
    <scope>NUCLEOTIDE SEQUENCE</scope>
    <source>
        <strain evidence="1">CBS 731.68</strain>
    </source>
</reference>
<reference evidence="1" key="2">
    <citation type="submission" date="2023-05" db="EMBL/GenBank/DDBJ databases">
        <authorList>
            <consortium name="Lawrence Berkeley National Laboratory"/>
            <person name="Steindorff A."/>
            <person name="Hensen N."/>
            <person name="Bonometti L."/>
            <person name="Westerberg I."/>
            <person name="Brannstrom I.O."/>
            <person name="Guillou S."/>
            <person name="Cros-Aarteil S."/>
            <person name="Calhoun S."/>
            <person name="Haridas S."/>
            <person name="Kuo A."/>
            <person name="Mondo S."/>
            <person name="Pangilinan J."/>
            <person name="Riley R."/>
            <person name="Labutti K."/>
            <person name="Andreopoulos B."/>
            <person name="Lipzen A."/>
            <person name="Chen C."/>
            <person name="Yanf M."/>
            <person name="Daum C."/>
            <person name="Ng V."/>
            <person name="Clum A."/>
            <person name="Ohm R."/>
            <person name="Martin F."/>
            <person name="Silar P."/>
            <person name="Natvig D."/>
            <person name="Lalanne C."/>
            <person name="Gautier V."/>
            <person name="Ament-Velasquez S.L."/>
            <person name="Kruys A."/>
            <person name="Hutchinson M.I."/>
            <person name="Powell A.J."/>
            <person name="Barry K."/>
            <person name="Miller A.N."/>
            <person name="Grigoriev I.V."/>
            <person name="Debuchy R."/>
            <person name="Gladieux P."/>
            <person name="Thoren M.H."/>
            <person name="Johannesson H."/>
        </authorList>
    </citation>
    <scope>NUCLEOTIDE SEQUENCE</scope>
    <source>
        <strain evidence="1">CBS 731.68</strain>
    </source>
</reference>
<keyword evidence="2" id="KW-1185">Reference proteome</keyword>
<comment type="caution">
    <text evidence="1">The sequence shown here is derived from an EMBL/GenBank/DDBJ whole genome shotgun (WGS) entry which is preliminary data.</text>
</comment>
<evidence type="ECO:0000313" key="2">
    <source>
        <dbReference type="Proteomes" id="UP001302602"/>
    </source>
</evidence>
<gene>
    <name evidence="1" type="ORF">N657DRAFT_642464</name>
</gene>
<dbReference type="Proteomes" id="UP001302602">
    <property type="component" value="Unassembled WGS sequence"/>
</dbReference>